<evidence type="ECO:0000256" key="6">
    <source>
        <dbReference type="SAM" id="Phobius"/>
    </source>
</evidence>
<dbReference type="PROSITE" id="PS01180">
    <property type="entry name" value="CUB"/>
    <property type="match status" value="3"/>
</dbReference>
<protein>
    <submittedName>
        <fullName evidence="10">Seizure related 6 homolog (mouse)-like</fullName>
    </submittedName>
</protein>
<keyword evidence="3 5" id="KW-1015">Disulfide bond</keyword>
<evidence type="ECO:0000256" key="5">
    <source>
        <dbReference type="PROSITE-ProRule" id="PRU00302"/>
    </source>
</evidence>
<keyword evidence="11" id="KW-1185">Reference proteome</keyword>
<reference evidence="10" key="2">
    <citation type="submission" date="2025-09" db="UniProtKB">
        <authorList>
            <consortium name="Ensembl"/>
        </authorList>
    </citation>
    <scope>IDENTIFICATION</scope>
</reference>
<accession>A0A8C4PXI9</accession>
<dbReference type="Ensembl" id="ENSEBUT00000004133.1">
    <property type="protein sequence ID" value="ENSEBUP00000003745.1"/>
    <property type="gene ID" value="ENSEBUG00000002694.1"/>
</dbReference>
<sequence length="1153" mass="125392">MDAPGWKLRAALTLVLCCGQSLIVGNPARVPGNNTASSARDAVTFLPRTGPLGDLPEGRDAPLLTVAPVTASPAWREVAGGRKRVSSLAELLHRSLLHKDFLGQGVGLAEQGLKNEGEVFSGETRMGLDKPDDDAIMTTAVATSILTTMATTQTAKGRAFMAGHKTFTSPQPPVATTVAFSPGVVAFRGRQQEEQMITGTMGVPNNSAHTMAPNTASASSTRPFLDLLDSSQLGRQPLKPTATLLKSAPSEMPSHPVSEFVAVSDESKDVVGVVGPEQQPSPVYGDKAGAGGHIEPDNRSLPDTTGIGSPNDEVFTRVGSIGVEGTMTTSTTETDEETTTTTIVTTTIITTVQTPVPCNLSFSGPDGYLDSPEVPGFPYFSNLDCTYTVSVYPGYGVELQVKTLSLAEGEALSVYSILDGRPLVLANQSLLVEGQVIRSPTNQVSVHFQSYQEGAMGSFQFYYQEYLLSCPLPGKPAFGEVYVSGLHPGGKAYFHCMAGYQLRGQSILTCINSTHPGWDGTEPLCYAVCGGIVRNASVGRILSPNFPANYTNNLTCYWLIEAPPGHRVHLHFEKLALADDDDRLVVRNGNSSRTLPLYDSYETDYFPSEGIAGTGRALRLELTTDGIRTAAGFAVRYEAFEQGRCYEPYIQHGNFTTTDSSFAVGAFVYFSCYAGYTLEQGTSTSECLDTREPYWNQTEPVCRALCGGELSSSHGVILSPNYPGTYKEGQDCIWGIRVGDGRRMLLEIQLLDISSMDSLTIYDGDDLTARILGQYAGVHHRFRAYSTASEVTLQFLSDPARVTARRGRGFMINFSEVARNDTCPPLPDVARGWKTLSHPELVRGTMATYQCEPGFDILGTDILMCQWDLSWSTEPPTCQRVQYCTDPGVAEHGRRIISDSRFLVGATVQYACDRGYLMEGASLLTCHARDTGTPKWSAPPPRCIPEVFEPCVNPGVPENGYQLLYKRLYQPGELLRFSCFDGYQLVGDVSMRCLPGHPSRWSGTKPRCQEAYMEQHPESQAEVAKTTASGSKRSSRDVVMAITIPVVIIGFLIGGIYIYITKLRGKSTLRVPLTHSHSYARLPEEALFDNPVYEVGVRVNILYYMHQSDAVHLPFMGRGDSKGRGFQRGIFEAYGQKGFSGIKMELVGYCQTA</sequence>
<feature type="domain" description="CUB" evidence="8">
    <location>
        <begin position="358"/>
        <end position="466"/>
    </location>
</feature>
<dbReference type="Gene3D" id="2.60.120.290">
    <property type="entry name" value="Spermadhesin, CUB domain"/>
    <property type="match status" value="3"/>
</dbReference>
<feature type="disulfide bond" evidence="4">
    <location>
        <begin position="529"/>
        <end position="556"/>
    </location>
</feature>
<feature type="domain" description="Sushi" evidence="9">
    <location>
        <begin position="643"/>
        <end position="704"/>
    </location>
</feature>
<feature type="disulfide bond" evidence="5">
    <location>
        <begin position="851"/>
        <end position="878"/>
    </location>
</feature>
<keyword evidence="6" id="KW-0812">Transmembrane</keyword>
<dbReference type="Gene3D" id="2.10.70.10">
    <property type="entry name" value="Complement Module, domain 1"/>
    <property type="match status" value="5"/>
</dbReference>
<evidence type="ECO:0000256" key="3">
    <source>
        <dbReference type="ARBA" id="ARBA00023157"/>
    </source>
</evidence>
<proteinExistence type="predicted"/>
<evidence type="ECO:0000256" key="7">
    <source>
        <dbReference type="SAM" id="SignalP"/>
    </source>
</evidence>
<feature type="domain" description="Sushi" evidence="9">
    <location>
        <begin position="882"/>
        <end position="945"/>
    </location>
</feature>
<dbReference type="Proteomes" id="UP000694388">
    <property type="component" value="Unplaced"/>
</dbReference>
<dbReference type="FunFam" id="2.10.70.10:FF:000009">
    <property type="entry name" value="Seizure related 6 homolog like"/>
    <property type="match status" value="1"/>
</dbReference>
<evidence type="ECO:0000256" key="1">
    <source>
        <dbReference type="ARBA" id="ARBA00022659"/>
    </source>
</evidence>
<feature type="transmembrane region" description="Helical" evidence="6">
    <location>
        <begin position="1038"/>
        <end position="1060"/>
    </location>
</feature>
<dbReference type="InterPro" id="IPR051277">
    <property type="entry name" value="SEZ6_CSMD_C4BPB_Regulators"/>
</dbReference>
<evidence type="ECO:0000256" key="2">
    <source>
        <dbReference type="ARBA" id="ARBA00022737"/>
    </source>
</evidence>
<dbReference type="SUPFAM" id="SSF49854">
    <property type="entry name" value="Spermadhesin, CUB domain"/>
    <property type="match status" value="3"/>
</dbReference>
<dbReference type="Pfam" id="PF00084">
    <property type="entry name" value="Sushi"/>
    <property type="match status" value="5"/>
</dbReference>
<evidence type="ECO:0000256" key="4">
    <source>
        <dbReference type="PROSITE-ProRule" id="PRU00059"/>
    </source>
</evidence>
<feature type="disulfide bond" evidence="4">
    <location>
        <begin position="358"/>
        <end position="385"/>
    </location>
</feature>
<evidence type="ECO:0000313" key="10">
    <source>
        <dbReference type="Ensembl" id="ENSEBUP00000003745.1"/>
    </source>
</evidence>
<dbReference type="SMART" id="SM00032">
    <property type="entry name" value="CCP"/>
    <property type="match status" value="5"/>
</dbReference>
<comment type="caution">
    <text evidence="5">Lacks conserved residue(s) required for the propagation of feature annotation.</text>
</comment>
<keyword evidence="1 5" id="KW-0768">Sushi</keyword>
<dbReference type="InterPro" id="IPR000436">
    <property type="entry name" value="Sushi_SCR_CCP_dom"/>
</dbReference>
<evidence type="ECO:0000259" key="8">
    <source>
        <dbReference type="PROSITE" id="PS01180"/>
    </source>
</evidence>
<dbReference type="FunFam" id="2.10.70.10:FF:000010">
    <property type="entry name" value="Seizure related 6 homolog like"/>
    <property type="match status" value="1"/>
</dbReference>
<dbReference type="GeneTree" id="ENSGT00940000158873"/>
<dbReference type="Pfam" id="PF00431">
    <property type="entry name" value="CUB"/>
    <property type="match status" value="3"/>
</dbReference>
<feature type="domain" description="Sushi" evidence="9">
    <location>
        <begin position="821"/>
        <end position="880"/>
    </location>
</feature>
<feature type="domain" description="CUB" evidence="8">
    <location>
        <begin position="706"/>
        <end position="817"/>
    </location>
</feature>
<reference evidence="10" key="1">
    <citation type="submission" date="2025-08" db="UniProtKB">
        <authorList>
            <consortium name="Ensembl"/>
        </authorList>
    </citation>
    <scope>IDENTIFICATION</scope>
</reference>
<feature type="domain" description="CUB" evidence="8">
    <location>
        <begin position="529"/>
        <end position="640"/>
    </location>
</feature>
<dbReference type="InterPro" id="IPR035976">
    <property type="entry name" value="Sushi/SCR/CCP_sf"/>
</dbReference>
<feature type="domain" description="Sushi" evidence="9">
    <location>
        <begin position="949"/>
        <end position="1010"/>
    </location>
</feature>
<dbReference type="InterPro" id="IPR000859">
    <property type="entry name" value="CUB_dom"/>
</dbReference>
<keyword evidence="6" id="KW-1133">Transmembrane helix</keyword>
<dbReference type="SUPFAM" id="SSF57535">
    <property type="entry name" value="Complement control module/SCR domain"/>
    <property type="match status" value="5"/>
</dbReference>
<dbReference type="CDD" id="cd00033">
    <property type="entry name" value="CCP"/>
    <property type="match status" value="5"/>
</dbReference>
<feature type="domain" description="Sushi" evidence="9">
    <location>
        <begin position="468"/>
        <end position="527"/>
    </location>
</feature>
<keyword evidence="6" id="KW-0472">Membrane</keyword>
<feature type="signal peptide" evidence="7">
    <location>
        <begin position="1"/>
        <end position="25"/>
    </location>
</feature>
<dbReference type="PANTHER" id="PTHR45656:SF1">
    <property type="entry name" value="SEIZURE PROTEIN 6 HOMOLOG"/>
    <property type="match status" value="1"/>
</dbReference>
<dbReference type="PANTHER" id="PTHR45656">
    <property type="entry name" value="PROTEIN CBR-CLEC-78"/>
    <property type="match status" value="1"/>
</dbReference>
<dbReference type="PROSITE" id="PS50923">
    <property type="entry name" value="SUSHI"/>
    <property type="match status" value="5"/>
</dbReference>
<keyword evidence="7" id="KW-0732">Signal</keyword>
<evidence type="ECO:0000313" key="11">
    <source>
        <dbReference type="Proteomes" id="UP000694388"/>
    </source>
</evidence>
<dbReference type="SMART" id="SM00042">
    <property type="entry name" value="CUB"/>
    <property type="match status" value="3"/>
</dbReference>
<organism evidence="10 11">
    <name type="scientific">Eptatretus burgeri</name>
    <name type="common">Inshore hagfish</name>
    <dbReference type="NCBI Taxonomy" id="7764"/>
    <lineage>
        <taxon>Eukaryota</taxon>
        <taxon>Metazoa</taxon>
        <taxon>Chordata</taxon>
        <taxon>Craniata</taxon>
        <taxon>Vertebrata</taxon>
        <taxon>Cyclostomata</taxon>
        <taxon>Myxini</taxon>
        <taxon>Myxiniformes</taxon>
        <taxon>Myxinidae</taxon>
        <taxon>Eptatretinae</taxon>
        <taxon>Eptatretus</taxon>
    </lineage>
</organism>
<keyword evidence="2" id="KW-0677">Repeat</keyword>
<dbReference type="AlphaFoldDB" id="A0A8C4PXI9"/>
<dbReference type="CDD" id="cd00041">
    <property type="entry name" value="CUB"/>
    <property type="match status" value="3"/>
</dbReference>
<name>A0A8C4PXI9_EPTBU</name>
<evidence type="ECO:0000259" key="9">
    <source>
        <dbReference type="PROSITE" id="PS50923"/>
    </source>
</evidence>
<dbReference type="InterPro" id="IPR035914">
    <property type="entry name" value="Sperma_CUB_dom_sf"/>
</dbReference>
<feature type="chain" id="PRO_5034406001" evidence="7">
    <location>
        <begin position="26"/>
        <end position="1153"/>
    </location>
</feature>